<evidence type="ECO:0000313" key="2">
    <source>
        <dbReference type="Proteomes" id="UP000244811"/>
    </source>
</evidence>
<dbReference type="Proteomes" id="UP000244811">
    <property type="component" value="Chromosome 2"/>
</dbReference>
<proteinExistence type="predicted"/>
<name>A0A976SJL0_THEOR</name>
<gene>
    <name evidence="1" type="ORF">MACK_003674</name>
</gene>
<evidence type="ECO:0000313" key="1">
    <source>
        <dbReference type="EMBL" id="UVC50051.1"/>
    </source>
</evidence>
<protein>
    <submittedName>
        <fullName evidence="1">Uncharacterized protein</fullName>
    </submittedName>
</protein>
<dbReference type="EMBL" id="CP056071">
    <property type="protein sequence ID" value="UVC50051.1"/>
    <property type="molecule type" value="Genomic_DNA"/>
</dbReference>
<organism evidence="1 2">
    <name type="scientific">Theileria orientalis</name>
    <dbReference type="NCBI Taxonomy" id="68886"/>
    <lineage>
        <taxon>Eukaryota</taxon>
        <taxon>Sar</taxon>
        <taxon>Alveolata</taxon>
        <taxon>Apicomplexa</taxon>
        <taxon>Aconoidasida</taxon>
        <taxon>Piroplasmida</taxon>
        <taxon>Theileriidae</taxon>
        <taxon>Theileria</taxon>
    </lineage>
</organism>
<accession>A0A976SJL0</accession>
<dbReference type="AlphaFoldDB" id="A0A976SJL0"/>
<sequence>MDNRGLIDIKDKNYNNFFIYSTQFNEYMIKKLDRLCKKDNYIIDKIDKKLKILKEYQYSLLDNYDGTSEKVQNVINQLHLNIKNYTNLRLYYQMTMHLSHWTLWKIYSGFQE</sequence>
<reference evidence="1" key="1">
    <citation type="submission" date="2022-07" db="EMBL/GenBank/DDBJ databases">
        <title>Evaluation of T. orientalis genome assembly methods using nanopore sequencing and analysis of variation between genomes.</title>
        <authorList>
            <person name="Yam J."/>
            <person name="Micallef M.L."/>
            <person name="Liu M."/>
            <person name="Djordjevic S.P."/>
            <person name="Bogema D.R."/>
            <person name="Jenkins C."/>
        </authorList>
    </citation>
    <scope>NUCLEOTIDE SEQUENCE</scope>
    <source>
        <strain evidence="1">Goon Nure</strain>
    </source>
</reference>